<proteinExistence type="predicted"/>
<accession>A0ABW3BXE7</accession>
<sequence>SCPFYNPTLWENTLACLPFLGAIWSVLISYWLLLFFFGYAYYMVNGYLLVVVFVVFLLFAVVALLKNDLNWLARVRDCSGKPTATPPFWGREDL</sequence>
<reference evidence="3" key="1">
    <citation type="journal article" date="2019" name="Int. J. Syst. Evol. Microbiol.">
        <title>The Global Catalogue of Microorganisms (GCM) 10K type strain sequencing project: providing services to taxonomists for standard genome sequencing and annotation.</title>
        <authorList>
            <consortium name="The Broad Institute Genomics Platform"/>
            <consortium name="The Broad Institute Genome Sequencing Center for Infectious Disease"/>
            <person name="Wu L."/>
            <person name="Ma J."/>
        </authorList>
    </citation>
    <scope>NUCLEOTIDE SEQUENCE [LARGE SCALE GENOMIC DNA]</scope>
    <source>
        <strain evidence="3">CCUG 60529</strain>
    </source>
</reference>
<keyword evidence="1" id="KW-0472">Membrane</keyword>
<gene>
    <name evidence="2" type="ORF">ACFQ0I_15810</name>
</gene>
<name>A0ABW3BXE7_9FLAO</name>
<evidence type="ECO:0000256" key="1">
    <source>
        <dbReference type="SAM" id="Phobius"/>
    </source>
</evidence>
<keyword evidence="1" id="KW-0812">Transmembrane</keyword>
<evidence type="ECO:0000313" key="3">
    <source>
        <dbReference type="Proteomes" id="UP001597011"/>
    </source>
</evidence>
<keyword evidence="1" id="KW-1133">Transmembrane helix</keyword>
<feature type="transmembrane region" description="Helical" evidence="1">
    <location>
        <begin position="47"/>
        <end position="65"/>
    </location>
</feature>
<dbReference type="RefSeq" id="WP_379943930.1">
    <property type="nucleotide sequence ID" value="NZ_JBHTIB010000020.1"/>
</dbReference>
<feature type="transmembrane region" description="Helical" evidence="1">
    <location>
        <begin position="14"/>
        <end position="41"/>
    </location>
</feature>
<dbReference type="Proteomes" id="UP001597011">
    <property type="component" value="Unassembled WGS sequence"/>
</dbReference>
<keyword evidence="3" id="KW-1185">Reference proteome</keyword>
<organism evidence="2 3">
    <name type="scientific">Mariniflexile aquimaris</name>
    <dbReference type="NCBI Taxonomy" id="881009"/>
    <lineage>
        <taxon>Bacteria</taxon>
        <taxon>Pseudomonadati</taxon>
        <taxon>Bacteroidota</taxon>
        <taxon>Flavobacteriia</taxon>
        <taxon>Flavobacteriales</taxon>
        <taxon>Flavobacteriaceae</taxon>
        <taxon>Mariniflexile</taxon>
    </lineage>
</organism>
<evidence type="ECO:0000313" key="2">
    <source>
        <dbReference type="EMBL" id="MFD0837245.1"/>
    </source>
</evidence>
<comment type="caution">
    <text evidence="2">The sequence shown here is derived from an EMBL/GenBank/DDBJ whole genome shotgun (WGS) entry which is preliminary data.</text>
</comment>
<protein>
    <submittedName>
        <fullName evidence="2">Uncharacterized protein</fullName>
    </submittedName>
</protein>
<feature type="non-terminal residue" evidence="2">
    <location>
        <position position="1"/>
    </location>
</feature>
<dbReference type="EMBL" id="JBHTIB010000020">
    <property type="protein sequence ID" value="MFD0837245.1"/>
    <property type="molecule type" value="Genomic_DNA"/>
</dbReference>